<dbReference type="InterPro" id="IPR036320">
    <property type="entry name" value="Glycosyl_Trfase_fam3_N_dom_sf"/>
</dbReference>
<keyword evidence="7" id="KW-1185">Reference proteome</keyword>
<dbReference type="InterPro" id="IPR035902">
    <property type="entry name" value="Nuc_phospho_transferase"/>
</dbReference>
<dbReference type="InterPro" id="IPR005940">
    <property type="entry name" value="Anthranilate_Pribosyl_Tfrase"/>
</dbReference>
<sequence length="356" mass="37614">MLEQLIRQVEAGGVLTREQVREAVEGLVDERVPVETKAEFLAALARRGETVGEIAAFAEELRSRAVEPPLDPAWRRGRVILDVVGTGGDRAGTFNISTTVALVCAAAGVTVAKHGNRAVTSRAGSADVLEALGIPVQSPPAEAARSLERHGFAFLFAPLYHPAFRHIAPARKLCAERGQRTLFNYLGPLLNPVRPTAQLMGVARPELCGPMAQVLGSLGVERVAVVCGELPGTDPAQRVWVDELSPAGPTTVAVFGLARGESTAVWPRPARVRRALSLRDLQGGDAAANAAVVEAILQGRDRGPKRDAVLYNAAVALWVAGAASSVEEGWLLAERVLDEGHAARKLSELRRAGGGG</sequence>
<feature type="binding site" evidence="3">
    <location>
        <position position="97"/>
    </location>
    <ligand>
        <name>Mg(2+)</name>
        <dbReference type="ChEBI" id="CHEBI:18420"/>
        <label>1</label>
    </ligand>
</feature>
<dbReference type="GO" id="GO:0004048">
    <property type="term" value="F:anthranilate phosphoribosyltransferase activity"/>
    <property type="evidence" value="ECO:0007669"/>
    <property type="project" value="UniProtKB-UniRule"/>
</dbReference>
<comment type="catalytic activity">
    <reaction evidence="3">
        <text>N-(5-phospho-beta-D-ribosyl)anthranilate + diphosphate = 5-phospho-alpha-D-ribose 1-diphosphate + anthranilate</text>
        <dbReference type="Rhea" id="RHEA:11768"/>
        <dbReference type="ChEBI" id="CHEBI:16567"/>
        <dbReference type="ChEBI" id="CHEBI:18277"/>
        <dbReference type="ChEBI" id="CHEBI:33019"/>
        <dbReference type="ChEBI" id="CHEBI:58017"/>
        <dbReference type="EC" id="2.4.2.18"/>
    </reaction>
</comment>
<dbReference type="Pfam" id="PF00591">
    <property type="entry name" value="Glycos_transf_3"/>
    <property type="match status" value="1"/>
</dbReference>
<organism evidence="6 7">
    <name type="scientific">Limisphaera ngatamarikiensis</name>
    <dbReference type="NCBI Taxonomy" id="1324935"/>
    <lineage>
        <taxon>Bacteria</taxon>
        <taxon>Pseudomonadati</taxon>
        <taxon>Verrucomicrobiota</taxon>
        <taxon>Verrucomicrobiia</taxon>
        <taxon>Limisphaerales</taxon>
        <taxon>Limisphaeraceae</taxon>
        <taxon>Limisphaera</taxon>
    </lineage>
</organism>
<evidence type="ECO:0000259" key="4">
    <source>
        <dbReference type="Pfam" id="PF00591"/>
    </source>
</evidence>
<feature type="binding site" evidence="3">
    <location>
        <position position="125"/>
    </location>
    <ligand>
        <name>5-phospho-alpha-D-ribose 1-diphosphate</name>
        <dbReference type="ChEBI" id="CHEBI:58017"/>
    </ligand>
</feature>
<dbReference type="GO" id="GO:0000162">
    <property type="term" value="P:L-tryptophan biosynthetic process"/>
    <property type="evidence" value="ECO:0007669"/>
    <property type="project" value="UniProtKB-UniRule"/>
</dbReference>
<feature type="binding site" evidence="3">
    <location>
        <begin position="95"/>
        <end position="98"/>
    </location>
    <ligand>
        <name>5-phospho-alpha-D-ribose 1-diphosphate</name>
        <dbReference type="ChEBI" id="CHEBI:58017"/>
    </ligand>
</feature>
<feature type="binding site" evidence="3">
    <location>
        <position position="242"/>
    </location>
    <ligand>
        <name>Mg(2+)</name>
        <dbReference type="ChEBI" id="CHEBI:18420"/>
        <label>2</label>
    </ligand>
</feature>
<dbReference type="GO" id="GO:0000287">
    <property type="term" value="F:magnesium ion binding"/>
    <property type="evidence" value="ECO:0007669"/>
    <property type="project" value="UniProtKB-UniRule"/>
</dbReference>
<proteinExistence type="inferred from homology"/>
<keyword evidence="3" id="KW-0479">Metal-binding</keyword>
<accession>A0A6M1RLL8</accession>
<comment type="subunit">
    <text evidence="3">Homodimer.</text>
</comment>
<protein>
    <recommendedName>
        <fullName evidence="3">Anthranilate phosphoribosyltransferase</fullName>
        <ecNumber evidence="3">2.4.2.18</ecNumber>
    </recommendedName>
</protein>
<comment type="similarity">
    <text evidence="3">Belongs to the anthranilate phosphoribosyltransferase family.</text>
</comment>
<comment type="pathway">
    <text evidence="3">Amino-acid biosynthesis; L-tryptophan biosynthesis; L-tryptophan from chorismate: step 2/5.</text>
</comment>
<feature type="binding site" evidence="3">
    <location>
        <position position="243"/>
    </location>
    <ligand>
        <name>Mg(2+)</name>
        <dbReference type="ChEBI" id="CHEBI:18420"/>
        <label>1</label>
    </ligand>
</feature>
<dbReference type="HAMAP" id="MF_00211">
    <property type="entry name" value="TrpD"/>
    <property type="match status" value="1"/>
</dbReference>
<dbReference type="PANTHER" id="PTHR43285">
    <property type="entry name" value="ANTHRANILATE PHOSPHORIBOSYLTRANSFERASE"/>
    <property type="match status" value="1"/>
</dbReference>
<evidence type="ECO:0000313" key="6">
    <source>
        <dbReference type="EMBL" id="NGO38533.1"/>
    </source>
</evidence>
<dbReference type="PANTHER" id="PTHR43285:SF2">
    <property type="entry name" value="ANTHRANILATE PHOSPHORIBOSYLTRANSFERASE"/>
    <property type="match status" value="1"/>
</dbReference>
<dbReference type="Gene3D" id="1.20.970.10">
    <property type="entry name" value="Transferase, Pyrimidine Nucleoside Phosphorylase, Chain C"/>
    <property type="match status" value="1"/>
</dbReference>
<keyword evidence="1 3" id="KW-0328">Glycosyltransferase</keyword>
<dbReference type="SUPFAM" id="SSF52418">
    <property type="entry name" value="Nucleoside phosphorylase/phosphoribosyltransferase catalytic domain"/>
    <property type="match status" value="1"/>
</dbReference>
<dbReference type="Pfam" id="PF02885">
    <property type="entry name" value="Glycos_trans_3N"/>
    <property type="match status" value="1"/>
</dbReference>
<dbReference type="Proteomes" id="UP000477311">
    <property type="component" value="Unassembled WGS sequence"/>
</dbReference>
<dbReference type="UniPathway" id="UPA00035">
    <property type="reaction ID" value="UER00041"/>
</dbReference>
<feature type="binding site" evidence="3">
    <location>
        <position position="93"/>
    </location>
    <ligand>
        <name>5-phospho-alpha-D-ribose 1-diphosphate</name>
        <dbReference type="ChEBI" id="CHEBI:58017"/>
    </ligand>
</feature>
<feature type="binding site" evidence="3">
    <location>
        <begin position="113"/>
        <end position="121"/>
    </location>
    <ligand>
        <name>5-phospho-alpha-D-ribose 1-diphosphate</name>
        <dbReference type="ChEBI" id="CHEBI:58017"/>
    </ligand>
</feature>
<feature type="binding site" evidence="3">
    <location>
        <position position="116"/>
    </location>
    <ligand>
        <name>anthranilate</name>
        <dbReference type="ChEBI" id="CHEBI:16567"/>
        <label>1</label>
    </ligand>
</feature>
<dbReference type="EC" id="2.4.2.18" evidence="3"/>
<feature type="binding site" evidence="3">
    <location>
        <position position="85"/>
    </location>
    <ligand>
        <name>anthranilate</name>
        <dbReference type="ChEBI" id="CHEBI:16567"/>
        <label>1</label>
    </ligand>
</feature>
<feature type="binding site" evidence="3">
    <location>
        <position position="171"/>
    </location>
    <ligand>
        <name>anthranilate</name>
        <dbReference type="ChEBI" id="CHEBI:16567"/>
        <label>2</label>
    </ligand>
</feature>
<feature type="binding site" evidence="3">
    <location>
        <position position="243"/>
    </location>
    <ligand>
        <name>Mg(2+)</name>
        <dbReference type="ChEBI" id="CHEBI:18420"/>
        <label>2</label>
    </ligand>
</feature>
<evidence type="ECO:0000256" key="2">
    <source>
        <dbReference type="ARBA" id="ARBA00022679"/>
    </source>
</evidence>
<dbReference type="Gene3D" id="3.40.1030.10">
    <property type="entry name" value="Nucleoside phosphorylase/phosphoribosyltransferase catalytic domain"/>
    <property type="match status" value="1"/>
</dbReference>
<dbReference type="AlphaFoldDB" id="A0A6M1RLL8"/>
<feature type="binding site" evidence="3">
    <location>
        <position position="85"/>
    </location>
    <ligand>
        <name>5-phospho-alpha-D-ribose 1-diphosphate</name>
        <dbReference type="ChEBI" id="CHEBI:58017"/>
    </ligand>
</feature>
<feature type="binding site" evidence="3">
    <location>
        <begin position="88"/>
        <end position="89"/>
    </location>
    <ligand>
        <name>5-phospho-alpha-D-ribose 1-diphosphate</name>
        <dbReference type="ChEBI" id="CHEBI:58017"/>
    </ligand>
</feature>
<dbReference type="SUPFAM" id="SSF47648">
    <property type="entry name" value="Nucleoside phosphorylase/phosphoribosyltransferase N-terminal domain"/>
    <property type="match status" value="1"/>
</dbReference>
<comment type="caution">
    <text evidence="3">Lacks conserved residue(s) required for the propagation of feature annotation.</text>
</comment>
<feature type="domain" description="Glycosyl transferase family 3 N-terminal" evidence="5">
    <location>
        <begin position="4"/>
        <end position="65"/>
    </location>
</feature>
<dbReference type="NCBIfam" id="TIGR01245">
    <property type="entry name" value="trpD"/>
    <property type="match status" value="1"/>
</dbReference>
<keyword evidence="3" id="KW-0460">Magnesium</keyword>
<name>A0A6M1RLL8_9BACT</name>
<comment type="caution">
    <text evidence="6">The sequence shown here is derived from an EMBL/GenBank/DDBJ whole genome shotgun (WGS) entry which is preliminary data.</text>
</comment>
<evidence type="ECO:0000313" key="7">
    <source>
        <dbReference type="Proteomes" id="UP000477311"/>
    </source>
</evidence>
<gene>
    <name evidence="3 6" type="primary">trpD</name>
    <name evidence="6" type="ORF">G4L39_03850</name>
</gene>
<dbReference type="InterPro" id="IPR017459">
    <property type="entry name" value="Glycosyl_Trfase_fam3_N_dom"/>
</dbReference>
<keyword evidence="3" id="KW-0822">Tryptophan biosynthesis</keyword>
<keyword evidence="3" id="KW-0057">Aromatic amino acid biosynthesis</keyword>
<evidence type="ECO:0000256" key="1">
    <source>
        <dbReference type="ARBA" id="ARBA00022676"/>
    </source>
</evidence>
<keyword evidence="3" id="KW-0028">Amino-acid biosynthesis</keyword>
<feature type="domain" description="Glycosyl transferase family 3" evidence="4">
    <location>
        <begin position="79"/>
        <end position="342"/>
    </location>
</feature>
<evidence type="ECO:0000256" key="3">
    <source>
        <dbReference type="HAMAP-Rule" id="MF_00211"/>
    </source>
</evidence>
<keyword evidence="2 3" id="KW-0808">Transferase</keyword>
<evidence type="ECO:0000259" key="5">
    <source>
        <dbReference type="Pfam" id="PF02885"/>
    </source>
</evidence>
<dbReference type="RefSeq" id="WP_165106058.1">
    <property type="nucleotide sequence ID" value="NZ_JAAKYA010000022.1"/>
</dbReference>
<reference evidence="6 7" key="1">
    <citation type="submission" date="2020-02" db="EMBL/GenBank/DDBJ databases">
        <title>Draft genome sequence of Limisphaera ngatamarikiensis NGM72.4T, a thermophilic Verrucomicrobia grouped in subdivision 3.</title>
        <authorList>
            <person name="Carere C.R."/>
            <person name="Steen J."/>
            <person name="Hugenholtz P."/>
            <person name="Stott M.B."/>
        </authorList>
    </citation>
    <scope>NUCLEOTIDE SEQUENCE [LARGE SCALE GENOMIC DNA]</scope>
    <source>
        <strain evidence="6 7">NGM72.4</strain>
    </source>
</reference>
<comment type="cofactor">
    <cofactor evidence="3">
        <name>Mg(2+)</name>
        <dbReference type="ChEBI" id="CHEBI:18420"/>
    </cofactor>
    <text evidence="3">Binds 2 magnesium ions per monomer.</text>
</comment>
<dbReference type="EMBL" id="JAAKYA010000022">
    <property type="protein sequence ID" value="NGO38533.1"/>
    <property type="molecule type" value="Genomic_DNA"/>
</dbReference>
<dbReference type="InterPro" id="IPR000312">
    <property type="entry name" value="Glycosyl_Trfase_fam3"/>
</dbReference>
<comment type="function">
    <text evidence="3">Catalyzes the transfer of the phosphoribosyl group of 5-phosphorylribose-1-pyrophosphate (PRPP) to anthranilate to yield N-(5'-phosphoribosyl)-anthranilate (PRA).</text>
</comment>
<dbReference type="GO" id="GO:0005829">
    <property type="term" value="C:cytosol"/>
    <property type="evidence" value="ECO:0007669"/>
    <property type="project" value="TreeGrafter"/>
</dbReference>